<feature type="region of interest" description="Disordered" evidence="1">
    <location>
        <begin position="85"/>
        <end position="106"/>
    </location>
</feature>
<dbReference type="EMBL" id="GBXI01014572">
    <property type="protein sequence ID" value="JAC99719.1"/>
    <property type="molecule type" value="Transcribed_RNA"/>
</dbReference>
<organism evidence="2">
    <name type="scientific">Zeugodacus cucurbitae</name>
    <name type="common">Melon fruit fly</name>
    <name type="synonym">Bactrocera cucurbitae</name>
    <dbReference type="NCBI Taxonomy" id="28588"/>
    <lineage>
        <taxon>Eukaryota</taxon>
        <taxon>Metazoa</taxon>
        <taxon>Ecdysozoa</taxon>
        <taxon>Arthropoda</taxon>
        <taxon>Hexapoda</taxon>
        <taxon>Insecta</taxon>
        <taxon>Pterygota</taxon>
        <taxon>Neoptera</taxon>
        <taxon>Endopterygota</taxon>
        <taxon>Diptera</taxon>
        <taxon>Brachycera</taxon>
        <taxon>Muscomorpha</taxon>
        <taxon>Tephritoidea</taxon>
        <taxon>Tephritidae</taxon>
        <taxon>Zeugodacus</taxon>
        <taxon>Zeugodacus</taxon>
    </lineage>
</organism>
<feature type="compositionally biased region" description="Low complexity" evidence="1">
    <location>
        <begin position="94"/>
        <end position="105"/>
    </location>
</feature>
<gene>
    <name evidence="2" type="primary">Zp3r</name>
    <name evidence="2" type="ORF">g.34971</name>
</gene>
<reference evidence="2" key="1">
    <citation type="submission" date="2014-11" db="EMBL/GenBank/DDBJ databases">
        <authorList>
            <person name="Geib S."/>
        </authorList>
    </citation>
    <scope>NUCLEOTIDE SEQUENCE</scope>
</reference>
<accession>A0A0A1WMI6</accession>
<evidence type="ECO:0000256" key="1">
    <source>
        <dbReference type="SAM" id="MobiDB-lite"/>
    </source>
</evidence>
<reference evidence="2" key="2">
    <citation type="journal article" date="2015" name="Gigascience">
        <title>Reconstructing a comprehensive transcriptome assembly of a white-pupal translocated strain of the pest fruit fly Bactrocera cucurbitae.</title>
        <authorList>
            <person name="Sim S.B."/>
            <person name="Calla B."/>
            <person name="Hall B."/>
            <person name="DeRego T."/>
            <person name="Geib S.M."/>
        </authorList>
    </citation>
    <scope>NUCLEOTIDE SEQUENCE</scope>
</reference>
<protein>
    <submittedName>
        <fullName evidence="2">Zona pellucida sperm-binding protein 3 receptor</fullName>
    </submittedName>
</protein>
<sequence length="135" mass="15057">MLAIYIYTAQEIKIKIHNFTNKYSFRQEKQKIGPSGGSPSTWKLYEVVHQAVGGYKNFSSAELVENSIEGDIEAIYLEAEIEGESPLPSLDADPSTSGSSTWPSSNEANIKKKTAVMVMEEIRYDFLKATEVQNT</sequence>
<evidence type="ECO:0000313" key="2">
    <source>
        <dbReference type="EMBL" id="JAC99719.1"/>
    </source>
</evidence>
<dbReference type="AlphaFoldDB" id="A0A0A1WMI6"/>
<keyword evidence="2" id="KW-0675">Receptor</keyword>
<proteinExistence type="predicted"/>
<name>A0A0A1WMI6_ZEUCU</name>